<name>A0A1G9MFN7_9ACTN</name>
<dbReference type="Proteomes" id="UP000199475">
    <property type="component" value="Unassembled WGS sequence"/>
</dbReference>
<dbReference type="PANTHER" id="PTHR31527">
    <property type="entry name" value="RE64534P"/>
    <property type="match status" value="1"/>
</dbReference>
<sequence>MTPSDPSLRQRRITIPPFSGDLIEMRPGERLTIIDDEGGQVVDFFAESATEPDEILSSGVTIDCNESLRLNVGDTLYSDRYQPMFDLIEDTVGEHDLLHPCCRPEMYDHFYDNGANHPSCLQNLNTALGRDRGTITPVNLFMHTVIHPDLTISVEEPLSKAGDHVTLVARMHLRVALAACSVTESKCNSGRSTSVTAILDPVV</sequence>
<feature type="domain" description="DUF1989" evidence="1">
    <location>
        <begin position="14"/>
        <end position="172"/>
    </location>
</feature>
<protein>
    <recommendedName>
        <fullName evidence="1">DUF1989 domain-containing protein</fullName>
    </recommendedName>
</protein>
<proteinExistence type="predicted"/>
<dbReference type="STRING" id="686624.SAMN04488242_2588"/>
<keyword evidence="3" id="KW-1185">Reference proteome</keyword>
<dbReference type="AlphaFoldDB" id="A0A1G9MFN7"/>
<organism evidence="2 3">
    <name type="scientific">Tessaracoccus oleiagri</name>
    <dbReference type="NCBI Taxonomy" id="686624"/>
    <lineage>
        <taxon>Bacteria</taxon>
        <taxon>Bacillati</taxon>
        <taxon>Actinomycetota</taxon>
        <taxon>Actinomycetes</taxon>
        <taxon>Propionibacteriales</taxon>
        <taxon>Propionibacteriaceae</taxon>
        <taxon>Tessaracoccus</taxon>
    </lineage>
</organism>
<dbReference type="PANTHER" id="PTHR31527:SF0">
    <property type="entry name" value="RE64534P"/>
    <property type="match status" value="1"/>
</dbReference>
<evidence type="ECO:0000313" key="3">
    <source>
        <dbReference type="Proteomes" id="UP000199475"/>
    </source>
</evidence>
<reference evidence="2 3" key="1">
    <citation type="submission" date="2016-10" db="EMBL/GenBank/DDBJ databases">
        <authorList>
            <person name="de Groot N.N."/>
        </authorList>
    </citation>
    <scope>NUCLEOTIDE SEQUENCE [LARGE SCALE GENOMIC DNA]</scope>
    <source>
        <strain evidence="2 3">CGMCC 1.9159</strain>
    </source>
</reference>
<evidence type="ECO:0000259" key="1">
    <source>
        <dbReference type="Pfam" id="PF09347"/>
    </source>
</evidence>
<evidence type="ECO:0000313" key="2">
    <source>
        <dbReference type="EMBL" id="SDL72727.1"/>
    </source>
</evidence>
<dbReference type="Pfam" id="PF09347">
    <property type="entry name" value="DUF1989"/>
    <property type="match status" value="1"/>
</dbReference>
<dbReference type="InterPro" id="IPR018959">
    <property type="entry name" value="DUF1989"/>
</dbReference>
<dbReference type="EMBL" id="FNGP01000005">
    <property type="protein sequence ID" value="SDL72727.1"/>
    <property type="molecule type" value="Genomic_DNA"/>
</dbReference>
<dbReference type="OrthoDB" id="9772660at2"/>
<accession>A0A1G9MFN7</accession>
<dbReference type="RefSeq" id="WP_093252948.1">
    <property type="nucleotide sequence ID" value="NZ_FNGP01000005.1"/>
</dbReference>
<gene>
    <name evidence="2" type="ORF">SAMN04488242_2588</name>
</gene>